<comment type="caution">
    <text evidence="3">The sequence shown here is derived from an EMBL/GenBank/DDBJ whole genome shotgun (WGS) entry which is preliminary data.</text>
</comment>
<keyword evidence="2" id="KW-0732">Signal</keyword>
<feature type="signal peptide" evidence="2">
    <location>
        <begin position="1"/>
        <end position="22"/>
    </location>
</feature>
<organism evidence="3 4">
    <name type="scientific">Plesiocystis pacifica SIR-1</name>
    <dbReference type="NCBI Taxonomy" id="391625"/>
    <lineage>
        <taxon>Bacteria</taxon>
        <taxon>Pseudomonadati</taxon>
        <taxon>Myxococcota</taxon>
        <taxon>Polyangia</taxon>
        <taxon>Nannocystales</taxon>
        <taxon>Nannocystaceae</taxon>
        <taxon>Plesiocystis</taxon>
    </lineage>
</organism>
<gene>
    <name evidence="3" type="ORF">PPSIR1_13570</name>
</gene>
<dbReference type="OrthoDB" id="5492735at2"/>
<feature type="region of interest" description="Disordered" evidence="1">
    <location>
        <begin position="26"/>
        <end position="51"/>
    </location>
</feature>
<evidence type="ECO:0000256" key="1">
    <source>
        <dbReference type="SAM" id="MobiDB-lite"/>
    </source>
</evidence>
<keyword evidence="4" id="KW-1185">Reference proteome</keyword>
<evidence type="ECO:0000313" key="3">
    <source>
        <dbReference type="EMBL" id="EDM75541.1"/>
    </source>
</evidence>
<dbReference type="RefSeq" id="WP_006975304.1">
    <property type="nucleotide sequence ID" value="NZ_ABCS01000088.1"/>
</dbReference>
<evidence type="ECO:0000313" key="4">
    <source>
        <dbReference type="Proteomes" id="UP000005801"/>
    </source>
</evidence>
<dbReference type="Proteomes" id="UP000005801">
    <property type="component" value="Unassembled WGS sequence"/>
</dbReference>
<dbReference type="STRING" id="391625.PPSIR1_13570"/>
<dbReference type="EMBL" id="ABCS01000088">
    <property type="protein sequence ID" value="EDM75541.1"/>
    <property type="molecule type" value="Genomic_DNA"/>
</dbReference>
<dbReference type="AlphaFoldDB" id="A6GF14"/>
<feature type="compositionally biased region" description="Acidic residues" evidence="1">
    <location>
        <begin position="26"/>
        <end position="39"/>
    </location>
</feature>
<sequence length="392" mass="42484">MATRTLLIAPFAAAVLALSATACITDDDPVDDDVGDEGGEGGTPCDPAADAVDESACAPLDSDFQSADPDNDPYPACISDSGSYELYADPPGSIDRVVALQDIADLLWNAGAAPRPDDFVMARSIYEIDQGLGSRVDRREDLHYPPVPEAEWDPGVDADKQCSVEALAEAYPDRCAGPAKLRPMINQAFIDGIEGNGDANVAAAKIEAAFMWFVYLSTYKEANTCIPKGKDCDSSWAYYTGGAQIGGEMLGLAKLVEAYSPNTHQRIFDGILAVRCWRDLYSVDDYPTYEDLPEDGQALYDQAWEQLDEALHRGLAVVIRQHALAQDDDQCSEATEANWTFVQITGDVLVREMEERGVAELDEYRSLLALDAPTTEDVEALVGILDTVFDCP</sequence>
<accession>A6GF14</accession>
<reference evidence="3 4" key="1">
    <citation type="submission" date="2007-06" db="EMBL/GenBank/DDBJ databases">
        <authorList>
            <person name="Shimkets L."/>
            <person name="Ferriera S."/>
            <person name="Johnson J."/>
            <person name="Kravitz S."/>
            <person name="Beeson K."/>
            <person name="Sutton G."/>
            <person name="Rogers Y.-H."/>
            <person name="Friedman R."/>
            <person name="Frazier M."/>
            <person name="Venter J.C."/>
        </authorList>
    </citation>
    <scope>NUCLEOTIDE SEQUENCE [LARGE SCALE GENOMIC DNA]</scope>
    <source>
        <strain evidence="3 4">SIR-1</strain>
    </source>
</reference>
<proteinExistence type="predicted"/>
<evidence type="ECO:0000256" key="2">
    <source>
        <dbReference type="SAM" id="SignalP"/>
    </source>
</evidence>
<name>A6GF14_9BACT</name>
<dbReference type="PROSITE" id="PS51257">
    <property type="entry name" value="PROKAR_LIPOPROTEIN"/>
    <property type="match status" value="1"/>
</dbReference>
<feature type="chain" id="PRO_5002697388" evidence="2">
    <location>
        <begin position="23"/>
        <end position="392"/>
    </location>
</feature>
<protein>
    <submittedName>
        <fullName evidence="3">Uncharacterized protein</fullName>
    </submittedName>
</protein>